<reference evidence="8 9" key="1">
    <citation type="submission" date="2024-04" db="EMBL/GenBank/DDBJ databases">
        <title>The reference genome of an endangered Asteraceae, Deinandra increscens subsp. villosa, native to the Central Coast of California.</title>
        <authorList>
            <person name="Guilliams M."/>
            <person name="Hasenstab-Lehman K."/>
            <person name="Meyer R."/>
            <person name="Mcevoy S."/>
        </authorList>
    </citation>
    <scope>NUCLEOTIDE SEQUENCE [LARGE SCALE GENOMIC DNA]</scope>
    <source>
        <tissue evidence="8">Leaf</tissue>
    </source>
</reference>
<dbReference type="GO" id="GO:0005789">
    <property type="term" value="C:endoplasmic reticulum membrane"/>
    <property type="evidence" value="ECO:0007669"/>
    <property type="project" value="UniProtKB-SubCell"/>
</dbReference>
<evidence type="ECO:0000256" key="2">
    <source>
        <dbReference type="ARBA" id="ARBA00022692"/>
    </source>
</evidence>
<dbReference type="PANTHER" id="PTHR10994">
    <property type="entry name" value="RETICULON"/>
    <property type="match status" value="1"/>
</dbReference>
<dbReference type="GO" id="GO:0009617">
    <property type="term" value="P:response to bacterium"/>
    <property type="evidence" value="ECO:0007669"/>
    <property type="project" value="InterPro"/>
</dbReference>
<dbReference type="Pfam" id="PF02453">
    <property type="entry name" value="Reticulon"/>
    <property type="match status" value="1"/>
</dbReference>
<comment type="subcellular location">
    <subcellularLocation>
        <location evidence="1 6">Endoplasmic reticulum membrane</location>
        <topology evidence="1 6">Multi-pass membrane protein</topology>
    </subcellularLocation>
</comment>
<organism evidence="8 9">
    <name type="scientific">Deinandra increscens subsp. villosa</name>
    <dbReference type="NCBI Taxonomy" id="3103831"/>
    <lineage>
        <taxon>Eukaryota</taxon>
        <taxon>Viridiplantae</taxon>
        <taxon>Streptophyta</taxon>
        <taxon>Embryophyta</taxon>
        <taxon>Tracheophyta</taxon>
        <taxon>Spermatophyta</taxon>
        <taxon>Magnoliopsida</taxon>
        <taxon>eudicotyledons</taxon>
        <taxon>Gunneridae</taxon>
        <taxon>Pentapetalae</taxon>
        <taxon>asterids</taxon>
        <taxon>campanulids</taxon>
        <taxon>Asterales</taxon>
        <taxon>Asteraceae</taxon>
        <taxon>Asteroideae</taxon>
        <taxon>Heliantheae alliance</taxon>
        <taxon>Madieae</taxon>
        <taxon>Madiinae</taxon>
        <taxon>Deinandra</taxon>
    </lineage>
</organism>
<feature type="domain" description="Reticulon" evidence="7">
    <location>
        <begin position="23"/>
        <end position="218"/>
    </location>
</feature>
<proteinExistence type="predicted"/>
<keyword evidence="3 6" id="KW-0256">Endoplasmic reticulum</keyword>
<accession>A0AAP0D3J0</accession>
<feature type="transmembrane region" description="Helical" evidence="6">
    <location>
        <begin position="34"/>
        <end position="53"/>
    </location>
</feature>
<feature type="transmembrane region" description="Helical" evidence="6">
    <location>
        <begin position="148"/>
        <end position="169"/>
    </location>
</feature>
<evidence type="ECO:0000256" key="4">
    <source>
        <dbReference type="ARBA" id="ARBA00022989"/>
    </source>
</evidence>
<dbReference type="InterPro" id="IPR003388">
    <property type="entry name" value="Reticulon"/>
</dbReference>
<dbReference type="EMBL" id="JBCNJP010000015">
    <property type="protein sequence ID" value="KAK9067101.1"/>
    <property type="molecule type" value="Genomic_DNA"/>
</dbReference>
<keyword evidence="9" id="KW-1185">Reference proteome</keyword>
<gene>
    <name evidence="8" type="ORF">SSX86_014426</name>
</gene>
<keyword evidence="2 6" id="KW-0812">Transmembrane</keyword>
<keyword evidence="4 6" id="KW-1133">Transmembrane helix</keyword>
<comment type="caution">
    <text evidence="8">The sequence shown here is derived from an EMBL/GenBank/DDBJ whole genome shotgun (WGS) entry which is preliminary data.</text>
</comment>
<evidence type="ECO:0000256" key="6">
    <source>
        <dbReference type="RuleBase" id="RU363132"/>
    </source>
</evidence>
<evidence type="ECO:0000256" key="5">
    <source>
        <dbReference type="ARBA" id="ARBA00023136"/>
    </source>
</evidence>
<protein>
    <recommendedName>
        <fullName evidence="6">Reticulon-like protein</fullName>
    </recommendedName>
</protein>
<dbReference type="InterPro" id="IPR045064">
    <property type="entry name" value="Reticulon-like"/>
</dbReference>
<keyword evidence="5 6" id="KW-0472">Membrane</keyword>
<feature type="transmembrane region" description="Helical" evidence="6">
    <location>
        <begin position="125"/>
        <end position="142"/>
    </location>
</feature>
<name>A0AAP0D3J0_9ASTR</name>
<sequence>MSETTHPSHPSPPSTGDGDFYSVKDVMMWRRKRVSVGVLSTMTVLWVVMEIYGYNFITVASWIAIFLFSSLFAWANIYRLIYKEEPSMSAIVGISESTTTNMANTIRKSSEDATRWVFKVGAQSEWYVFVAAVVGLWLFSIIGSSTDLLTLLFIGTVVGMSVPVIWLKYDYKIREHGRRLQMHSKRFYSMLDEKVLQKIKNKVKVNLPRKEEKEKKAE</sequence>
<evidence type="ECO:0000256" key="1">
    <source>
        <dbReference type="ARBA" id="ARBA00004477"/>
    </source>
</evidence>
<evidence type="ECO:0000313" key="8">
    <source>
        <dbReference type="EMBL" id="KAK9067101.1"/>
    </source>
</evidence>
<evidence type="ECO:0000256" key="3">
    <source>
        <dbReference type="ARBA" id="ARBA00022824"/>
    </source>
</evidence>
<dbReference type="PROSITE" id="PS50845">
    <property type="entry name" value="RETICULON"/>
    <property type="match status" value="1"/>
</dbReference>
<feature type="transmembrane region" description="Helical" evidence="6">
    <location>
        <begin position="59"/>
        <end position="78"/>
    </location>
</feature>
<evidence type="ECO:0000313" key="9">
    <source>
        <dbReference type="Proteomes" id="UP001408789"/>
    </source>
</evidence>
<dbReference type="AlphaFoldDB" id="A0AAP0D3J0"/>
<dbReference type="PANTHER" id="PTHR10994:SF145">
    <property type="entry name" value="RETICULON-LIKE PROTEIN B13"/>
    <property type="match status" value="1"/>
</dbReference>
<evidence type="ECO:0000259" key="7">
    <source>
        <dbReference type="PROSITE" id="PS50845"/>
    </source>
</evidence>
<dbReference type="Proteomes" id="UP001408789">
    <property type="component" value="Unassembled WGS sequence"/>
</dbReference>